<evidence type="ECO:0000313" key="6">
    <source>
        <dbReference type="EMBL" id="KAF2634220.1"/>
    </source>
</evidence>
<evidence type="ECO:0008006" key="8">
    <source>
        <dbReference type="Google" id="ProtNLM"/>
    </source>
</evidence>
<evidence type="ECO:0000256" key="2">
    <source>
        <dbReference type="ARBA" id="ARBA00022692"/>
    </source>
</evidence>
<organism evidence="6 7">
    <name type="scientific">Massarina eburnea CBS 473.64</name>
    <dbReference type="NCBI Taxonomy" id="1395130"/>
    <lineage>
        <taxon>Eukaryota</taxon>
        <taxon>Fungi</taxon>
        <taxon>Dikarya</taxon>
        <taxon>Ascomycota</taxon>
        <taxon>Pezizomycotina</taxon>
        <taxon>Dothideomycetes</taxon>
        <taxon>Pleosporomycetidae</taxon>
        <taxon>Pleosporales</taxon>
        <taxon>Massarineae</taxon>
        <taxon>Massarinaceae</taxon>
        <taxon>Massarina</taxon>
    </lineage>
</organism>
<dbReference type="PANTHER" id="PTHR35814:SF1">
    <property type="entry name" value="GLUTATHIONE S-TRANSFERASE-RELATED"/>
    <property type="match status" value="1"/>
</dbReference>
<reference evidence="6" key="1">
    <citation type="journal article" date="2020" name="Stud. Mycol.">
        <title>101 Dothideomycetes genomes: a test case for predicting lifestyles and emergence of pathogens.</title>
        <authorList>
            <person name="Haridas S."/>
            <person name="Albert R."/>
            <person name="Binder M."/>
            <person name="Bloem J."/>
            <person name="Labutti K."/>
            <person name="Salamov A."/>
            <person name="Andreopoulos B."/>
            <person name="Baker S."/>
            <person name="Barry K."/>
            <person name="Bills G."/>
            <person name="Bluhm B."/>
            <person name="Cannon C."/>
            <person name="Castanera R."/>
            <person name="Culley D."/>
            <person name="Daum C."/>
            <person name="Ezra D."/>
            <person name="Gonzalez J."/>
            <person name="Henrissat B."/>
            <person name="Kuo A."/>
            <person name="Liang C."/>
            <person name="Lipzen A."/>
            <person name="Lutzoni F."/>
            <person name="Magnuson J."/>
            <person name="Mondo S."/>
            <person name="Nolan M."/>
            <person name="Ohm R."/>
            <person name="Pangilinan J."/>
            <person name="Park H.-J."/>
            <person name="Ramirez L."/>
            <person name="Alfaro M."/>
            <person name="Sun H."/>
            <person name="Tritt A."/>
            <person name="Yoshinaga Y."/>
            <person name="Zwiers L.-H."/>
            <person name="Turgeon B."/>
            <person name="Goodwin S."/>
            <person name="Spatafora J."/>
            <person name="Crous P."/>
            <person name="Grigoriev I."/>
        </authorList>
    </citation>
    <scope>NUCLEOTIDE SEQUENCE</scope>
    <source>
        <strain evidence="6">CBS 473.64</strain>
    </source>
</reference>
<comment type="subcellular location">
    <subcellularLocation>
        <location evidence="1">Membrane</location>
    </subcellularLocation>
</comment>
<keyword evidence="2 5" id="KW-0812">Transmembrane</keyword>
<gene>
    <name evidence="6" type="ORF">P280DRAFT_474792</name>
</gene>
<dbReference type="Proteomes" id="UP000799753">
    <property type="component" value="Unassembled WGS sequence"/>
</dbReference>
<dbReference type="AlphaFoldDB" id="A0A6A6RG94"/>
<keyword evidence="7" id="KW-1185">Reference proteome</keyword>
<dbReference type="GO" id="GO:0016020">
    <property type="term" value="C:membrane"/>
    <property type="evidence" value="ECO:0007669"/>
    <property type="project" value="UniProtKB-SubCell"/>
</dbReference>
<keyword evidence="3 5" id="KW-1133">Transmembrane helix</keyword>
<dbReference type="Pfam" id="PF01124">
    <property type="entry name" value="MAPEG"/>
    <property type="match status" value="1"/>
</dbReference>
<evidence type="ECO:0000256" key="1">
    <source>
        <dbReference type="ARBA" id="ARBA00004370"/>
    </source>
</evidence>
<feature type="transmembrane region" description="Helical" evidence="5">
    <location>
        <begin position="113"/>
        <end position="133"/>
    </location>
</feature>
<evidence type="ECO:0000256" key="3">
    <source>
        <dbReference type="ARBA" id="ARBA00022989"/>
    </source>
</evidence>
<feature type="transmembrane region" description="Helical" evidence="5">
    <location>
        <begin position="6"/>
        <end position="25"/>
    </location>
</feature>
<accession>A0A6A6RG94</accession>
<dbReference type="InterPro" id="IPR001129">
    <property type="entry name" value="Membr-assoc_MAPEG"/>
</dbReference>
<name>A0A6A6RG94_9PLEO</name>
<dbReference type="Gene3D" id="1.20.120.550">
    <property type="entry name" value="Membrane associated eicosanoid/glutathione metabolism-like domain"/>
    <property type="match status" value="1"/>
</dbReference>
<evidence type="ECO:0000256" key="5">
    <source>
        <dbReference type="SAM" id="Phobius"/>
    </source>
</evidence>
<sequence>MTPATAAWATPFAAYYLFLQNRIVYQRLTKKQYMGDTTDPSQGTKNPLYVLTRAQLNFIENVPFALVVALIAELNGADRKYINYALGSLLAFRISHVELGMMRSDSLGLGRPLGFYGTQGVIAGLAGYLGWLVKDYWL</sequence>
<protein>
    <recommendedName>
        <fullName evidence="8">Membrane-associated proteins in eicosanoid and glutathione metabolism</fullName>
    </recommendedName>
</protein>
<evidence type="ECO:0000313" key="7">
    <source>
        <dbReference type="Proteomes" id="UP000799753"/>
    </source>
</evidence>
<keyword evidence="4 5" id="KW-0472">Membrane</keyword>
<dbReference type="OrthoDB" id="19091at2759"/>
<proteinExistence type="predicted"/>
<dbReference type="SUPFAM" id="SSF161084">
    <property type="entry name" value="MAPEG domain-like"/>
    <property type="match status" value="1"/>
</dbReference>
<evidence type="ECO:0000256" key="4">
    <source>
        <dbReference type="ARBA" id="ARBA00023136"/>
    </source>
</evidence>
<dbReference type="PANTHER" id="PTHR35814">
    <property type="match status" value="1"/>
</dbReference>
<dbReference type="EMBL" id="MU006851">
    <property type="protein sequence ID" value="KAF2634220.1"/>
    <property type="molecule type" value="Genomic_DNA"/>
</dbReference>
<dbReference type="InterPro" id="IPR023352">
    <property type="entry name" value="MAPEG-like_dom_sf"/>
</dbReference>